<gene>
    <name evidence="3" type="ORF">V5O48_014870</name>
</gene>
<feature type="compositionally biased region" description="Low complexity" evidence="1">
    <location>
        <begin position="411"/>
        <end position="458"/>
    </location>
</feature>
<evidence type="ECO:0000313" key="3">
    <source>
        <dbReference type="EMBL" id="KAL0567125.1"/>
    </source>
</evidence>
<protein>
    <submittedName>
        <fullName evidence="3">Uncharacterized protein</fullName>
    </submittedName>
</protein>
<dbReference type="Proteomes" id="UP001465976">
    <property type="component" value="Unassembled WGS sequence"/>
</dbReference>
<keyword evidence="2" id="KW-0812">Transmembrane</keyword>
<keyword evidence="4" id="KW-1185">Reference proteome</keyword>
<evidence type="ECO:0000256" key="1">
    <source>
        <dbReference type="SAM" id="MobiDB-lite"/>
    </source>
</evidence>
<evidence type="ECO:0000313" key="4">
    <source>
        <dbReference type="Proteomes" id="UP001465976"/>
    </source>
</evidence>
<accession>A0ABR3EW61</accession>
<keyword evidence="2" id="KW-0472">Membrane</keyword>
<proteinExistence type="predicted"/>
<sequence>MSFAFDKDYPRRIVLDDTHPRIQYSGTDDWSLDTGSFDNNGQYGPPMNRTMHGAKKQGASFKIDFEGDYILVRGAQDPSIPTNQTSPTWSCFIDGDPIPAFPFTNPNRTTHNTLCELGHMSWRPHTLTVNTTSNMPFWLDYIEYHPRPELEGGVAGELLRIDSSDSSVQYNNASSQWEDLGFGLNATGKTGGNVKVKFNGTSISLYTFLEGSEVPWSASPARYHIDNEPDVQFTIPASKTITLNGTNTTSDVFNQLLFNASSLSLDREHEVSVTFDGLFDERKPPVQWLVVDYFLVTASSSSPESSEAASKRPAILAISVGAVLGLLALGLGFWFFAKRWRRNRKEGDGSWFSGAEMMRGMGGGHNYAAVTPFIPAEDGRALNPVAPWETATPTSRTGIAYPPEKQGYRYSNASSSSMHPLLSPSASSSSTPGSQSFQSQSLASSSPPPSTLYLDPSSQEAAVRKHRDSGIRIPTGSTRVEELPPDYTLH</sequence>
<name>A0ABR3EW61_9AGAR</name>
<dbReference type="EMBL" id="JBAHYK010001669">
    <property type="protein sequence ID" value="KAL0567125.1"/>
    <property type="molecule type" value="Genomic_DNA"/>
</dbReference>
<comment type="caution">
    <text evidence="3">The sequence shown here is derived from an EMBL/GenBank/DDBJ whole genome shotgun (WGS) entry which is preliminary data.</text>
</comment>
<dbReference type="Gene3D" id="2.60.120.260">
    <property type="entry name" value="Galactose-binding domain-like"/>
    <property type="match status" value="2"/>
</dbReference>
<reference evidence="3 4" key="1">
    <citation type="submission" date="2024-02" db="EMBL/GenBank/DDBJ databases">
        <title>A draft genome for the cacao thread blight pathogen Marasmius crinis-equi.</title>
        <authorList>
            <person name="Cohen S.P."/>
            <person name="Baruah I.K."/>
            <person name="Amoako-Attah I."/>
            <person name="Bukari Y."/>
            <person name="Meinhardt L.W."/>
            <person name="Bailey B.A."/>
        </authorList>
    </citation>
    <scope>NUCLEOTIDE SEQUENCE [LARGE SCALE GENOMIC DNA]</scope>
    <source>
        <strain evidence="3 4">GH-76</strain>
    </source>
</reference>
<keyword evidence="2" id="KW-1133">Transmembrane helix</keyword>
<feature type="transmembrane region" description="Helical" evidence="2">
    <location>
        <begin position="314"/>
        <end position="336"/>
    </location>
</feature>
<feature type="region of interest" description="Disordered" evidence="1">
    <location>
        <begin position="386"/>
        <end position="490"/>
    </location>
</feature>
<evidence type="ECO:0000256" key="2">
    <source>
        <dbReference type="SAM" id="Phobius"/>
    </source>
</evidence>
<organism evidence="3 4">
    <name type="scientific">Marasmius crinis-equi</name>
    <dbReference type="NCBI Taxonomy" id="585013"/>
    <lineage>
        <taxon>Eukaryota</taxon>
        <taxon>Fungi</taxon>
        <taxon>Dikarya</taxon>
        <taxon>Basidiomycota</taxon>
        <taxon>Agaricomycotina</taxon>
        <taxon>Agaricomycetes</taxon>
        <taxon>Agaricomycetidae</taxon>
        <taxon>Agaricales</taxon>
        <taxon>Marasmiineae</taxon>
        <taxon>Marasmiaceae</taxon>
        <taxon>Marasmius</taxon>
    </lineage>
</organism>